<feature type="coiled-coil region" evidence="1">
    <location>
        <begin position="6"/>
        <end position="55"/>
    </location>
</feature>
<dbReference type="Proteomes" id="UP000594220">
    <property type="component" value="Unplaced"/>
</dbReference>
<proteinExistence type="predicted"/>
<dbReference type="InterPro" id="IPR038927">
    <property type="entry name" value="C6orf163"/>
</dbReference>
<evidence type="ECO:0000313" key="3">
    <source>
        <dbReference type="Proteomes" id="UP000594220"/>
    </source>
</evidence>
<dbReference type="OMA" id="YIDVTFP"/>
<evidence type="ECO:0000313" key="2">
    <source>
        <dbReference type="Ensembl" id="ENSCPRP00005024122.1"/>
    </source>
</evidence>
<dbReference type="AlphaFoldDB" id="A0A7M4FKB6"/>
<reference evidence="2" key="2">
    <citation type="submission" date="2025-09" db="UniProtKB">
        <authorList>
            <consortium name="Ensembl"/>
        </authorList>
    </citation>
    <scope>IDENTIFICATION</scope>
</reference>
<keyword evidence="3" id="KW-1185">Reference proteome</keyword>
<feature type="coiled-coil region" evidence="1">
    <location>
        <begin position="86"/>
        <end position="141"/>
    </location>
</feature>
<keyword evidence="1" id="KW-0175">Coiled coil</keyword>
<dbReference type="Ensembl" id="ENSCPRT00005028166.1">
    <property type="protein sequence ID" value="ENSCPRP00005024122.1"/>
    <property type="gene ID" value="ENSCPRG00005016758.1"/>
</dbReference>
<dbReference type="PANTHER" id="PTHR34645:SF1">
    <property type="entry name" value="GENE 136-RELATED"/>
    <property type="match status" value="1"/>
</dbReference>
<name>A0A7M4FKB6_CROPO</name>
<protein>
    <submittedName>
        <fullName evidence="2">Uncharacterized protein</fullName>
    </submittedName>
</protein>
<dbReference type="PANTHER" id="PTHR34645">
    <property type="entry name" value="SIMILAR TO HYPOTHETICAL PROTEIN"/>
    <property type="match status" value="1"/>
</dbReference>
<evidence type="ECO:0000256" key="1">
    <source>
        <dbReference type="SAM" id="Coils"/>
    </source>
</evidence>
<sequence length="210" mass="24618">MKQYLEDELKRESEAAEQRMAHKLQRVQMECALEKMQAVAEARRQEREAQLHEAKILAKEVYQKKFDQLTKEKQYEMNIALDISQKENQENTEKQLREAKAEHQVKLEETLLEQKEAEAQIQTLNQQLENMTVWKNSLEAEIADTRQAFQKYIDVTFPQLSPGQADFILPFRKTTDYTDQEKGAKPCDEESMACPKMGVRFTVTTGQYHK</sequence>
<organism evidence="2 3">
    <name type="scientific">Crocodylus porosus</name>
    <name type="common">Saltwater crocodile</name>
    <name type="synonym">Estuarine crocodile</name>
    <dbReference type="NCBI Taxonomy" id="8502"/>
    <lineage>
        <taxon>Eukaryota</taxon>
        <taxon>Metazoa</taxon>
        <taxon>Chordata</taxon>
        <taxon>Craniata</taxon>
        <taxon>Vertebrata</taxon>
        <taxon>Euteleostomi</taxon>
        <taxon>Archelosauria</taxon>
        <taxon>Archosauria</taxon>
        <taxon>Crocodylia</taxon>
        <taxon>Longirostres</taxon>
        <taxon>Crocodylidae</taxon>
        <taxon>Crocodylus</taxon>
    </lineage>
</organism>
<reference evidence="2" key="1">
    <citation type="submission" date="2025-08" db="UniProtKB">
        <authorList>
            <consortium name="Ensembl"/>
        </authorList>
    </citation>
    <scope>IDENTIFICATION</scope>
</reference>
<accession>A0A7M4FKB6</accession>
<dbReference type="GeneTree" id="ENSGT00390000010837"/>